<dbReference type="STRING" id="1618364.UX86_C0030G0016"/>
<evidence type="ECO:0000313" key="3">
    <source>
        <dbReference type="Proteomes" id="UP000034502"/>
    </source>
</evidence>
<gene>
    <name evidence="2" type="ORF">UX86_C0030G0016</name>
</gene>
<evidence type="ECO:0000259" key="1">
    <source>
        <dbReference type="PROSITE" id="PS50234"/>
    </source>
</evidence>
<dbReference type="SUPFAM" id="SSF53300">
    <property type="entry name" value="vWA-like"/>
    <property type="match status" value="1"/>
</dbReference>
<protein>
    <recommendedName>
        <fullName evidence="1">VWFA domain-containing protein</fullName>
    </recommendedName>
</protein>
<feature type="domain" description="VWFA" evidence="1">
    <location>
        <begin position="131"/>
        <end position="296"/>
    </location>
</feature>
<name>A0A0G1S1L5_9BACT</name>
<dbReference type="Gene3D" id="3.40.50.410">
    <property type="entry name" value="von Willebrand factor, type A domain"/>
    <property type="match status" value="1"/>
</dbReference>
<dbReference type="PROSITE" id="PS50234">
    <property type="entry name" value="VWFA"/>
    <property type="match status" value="1"/>
</dbReference>
<dbReference type="Proteomes" id="UP000034502">
    <property type="component" value="Unassembled WGS sequence"/>
</dbReference>
<accession>A0A0G1S1L5</accession>
<evidence type="ECO:0000313" key="2">
    <source>
        <dbReference type="EMBL" id="KKU63212.1"/>
    </source>
</evidence>
<dbReference type="AlphaFoldDB" id="A0A0G1S1L5"/>
<organism evidence="2 3">
    <name type="scientific">Candidatus Amesbacteria bacterium GW2011_GWC1_47_15</name>
    <dbReference type="NCBI Taxonomy" id="1618364"/>
    <lineage>
        <taxon>Bacteria</taxon>
        <taxon>Candidatus Amesiibacteriota</taxon>
    </lineage>
</organism>
<sequence>MRTGIATLLTVFLVSVIAVFMITAWQARLLLSVHRNRTDSDFIAASYNAQSEVNDTVAKFLGGYPNAFTYPFSVVNKVLPDGTILNITGEKDTTTGIETITISTKREYASSRIVISKGGETSEEVQVKDSQILFALDCTGSMGAAACSDPSCSEIQPDTWPKITRMDKMKEAVDAFLEKLGETPGNEKVKVGISLYNLIGNWLYTQYQPDGTPIGNPINPDNTWTIEEMRLAVKNGFGRSGGQESPACKNVLSWTNVGGGLDFMHKYFNTNNPPGIKQIEIIITDGIPNERTPNPKCGQYIFCPVEGAFCCPSGTKCNMTKPLSDDGQGWTCPQGSGENTCEKHGMEYLACNLADTNTAWIPLTFTQSPNPKGVRDPEVDLYSVTVLDKVPFPYVVNSFQDFSTKYYNSNEAKNLPEILNDIFNTIMTSILTIEIKRVVPTP</sequence>
<dbReference type="PATRIC" id="fig|1618364.3.peg.865"/>
<dbReference type="EMBL" id="LCNU01000030">
    <property type="protein sequence ID" value="KKU63212.1"/>
    <property type="molecule type" value="Genomic_DNA"/>
</dbReference>
<proteinExistence type="predicted"/>
<dbReference type="CDD" id="cd00198">
    <property type="entry name" value="vWFA"/>
    <property type="match status" value="1"/>
</dbReference>
<comment type="caution">
    <text evidence="2">The sequence shown here is derived from an EMBL/GenBank/DDBJ whole genome shotgun (WGS) entry which is preliminary data.</text>
</comment>
<dbReference type="InterPro" id="IPR002035">
    <property type="entry name" value="VWF_A"/>
</dbReference>
<reference evidence="2 3" key="1">
    <citation type="journal article" date="2015" name="Nature">
        <title>rRNA introns, odd ribosomes, and small enigmatic genomes across a large radiation of phyla.</title>
        <authorList>
            <person name="Brown C.T."/>
            <person name="Hug L.A."/>
            <person name="Thomas B.C."/>
            <person name="Sharon I."/>
            <person name="Castelle C.J."/>
            <person name="Singh A."/>
            <person name="Wilkins M.J."/>
            <person name="Williams K.H."/>
            <person name="Banfield J.F."/>
        </authorList>
    </citation>
    <scope>NUCLEOTIDE SEQUENCE [LARGE SCALE GENOMIC DNA]</scope>
</reference>
<dbReference type="InterPro" id="IPR036465">
    <property type="entry name" value="vWFA_dom_sf"/>
</dbReference>